<proteinExistence type="predicted"/>
<dbReference type="PANTHER" id="PTHR30372:SF6">
    <property type="entry name" value="LIPID-A-DISACCHARIDE SYNTHASE"/>
    <property type="match status" value="1"/>
</dbReference>
<gene>
    <name evidence="1" type="ORF">Pse7429DRAFT_1769</name>
</gene>
<reference evidence="1 2" key="1">
    <citation type="journal article" date="2013" name="Proc. Natl. Acad. Sci. U.S.A.">
        <title>Improving the coverage of the cyanobacterial phylum using diversity-driven genome sequencing.</title>
        <authorList>
            <person name="Shih P.M."/>
            <person name="Wu D."/>
            <person name="Latifi A."/>
            <person name="Axen S.D."/>
            <person name="Fewer D.P."/>
            <person name="Talla E."/>
            <person name="Calteau A."/>
            <person name="Cai F."/>
            <person name="Tandeau de Marsac N."/>
            <person name="Rippka R."/>
            <person name="Herdman M."/>
            <person name="Sivonen K."/>
            <person name="Coursin T."/>
            <person name="Laurent T."/>
            <person name="Goodwin L."/>
            <person name="Nolan M."/>
            <person name="Davenport K.W."/>
            <person name="Han C.S."/>
            <person name="Rubin E.M."/>
            <person name="Eisen J.A."/>
            <person name="Woyke T."/>
            <person name="Gugger M."/>
            <person name="Kerfeld C.A."/>
        </authorList>
    </citation>
    <scope>NUCLEOTIDE SEQUENCE [LARGE SCALE GENOMIC DNA]</scope>
    <source>
        <strain evidence="1 2">PCC 7429</strain>
    </source>
</reference>
<protein>
    <submittedName>
        <fullName evidence="1">Putative lipid-A-disaccharide synthase</fullName>
    </submittedName>
</protein>
<dbReference type="GO" id="GO:0008915">
    <property type="term" value="F:lipid-A-disaccharide synthase activity"/>
    <property type="evidence" value="ECO:0007669"/>
    <property type="project" value="InterPro"/>
</dbReference>
<dbReference type="GO" id="GO:0005543">
    <property type="term" value="F:phospholipid binding"/>
    <property type="evidence" value="ECO:0007669"/>
    <property type="project" value="TreeGrafter"/>
</dbReference>
<organism evidence="1 2">
    <name type="scientific">Pseudanabaena biceps PCC 7429</name>
    <dbReference type="NCBI Taxonomy" id="927668"/>
    <lineage>
        <taxon>Bacteria</taxon>
        <taxon>Bacillati</taxon>
        <taxon>Cyanobacteriota</taxon>
        <taxon>Cyanophyceae</taxon>
        <taxon>Pseudanabaenales</taxon>
        <taxon>Pseudanabaenaceae</taxon>
        <taxon>Pseudanabaena</taxon>
    </lineage>
</organism>
<name>L8N250_9CYAN</name>
<dbReference type="AlphaFoldDB" id="L8N250"/>
<dbReference type="EMBL" id="ALWB01000055">
    <property type="protein sequence ID" value="ELS33169.1"/>
    <property type="molecule type" value="Genomic_DNA"/>
</dbReference>
<dbReference type="InterPro" id="IPR003835">
    <property type="entry name" value="Glyco_trans_19"/>
</dbReference>
<dbReference type="GO" id="GO:0009245">
    <property type="term" value="P:lipid A biosynthetic process"/>
    <property type="evidence" value="ECO:0007669"/>
    <property type="project" value="InterPro"/>
</dbReference>
<dbReference type="SUPFAM" id="SSF53756">
    <property type="entry name" value="UDP-Glycosyltransferase/glycogen phosphorylase"/>
    <property type="match status" value="1"/>
</dbReference>
<evidence type="ECO:0000313" key="2">
    <source>
        <dbReference type="Proteomes" id="UP000011201"/>
    </source>
</evidence>
<comment type="caution">
    <text evidence="1">The sequence shown here is derived from an EMBL/GenBank/DDBJ whole genome shotgun (WGS) entry which is preliminary data.</text>
</comment>
<keyword evidence="2" id="KW-1185">Reference proteome</keyword>
<dbReference type="GO" id="GO:0016020">
    <property type="term" value="C:membrane"/>
    <property type="evidence" value="ECO:0007669"/>
    <property type="project" value="GOC"/>
</dbReference>
<dbReference type="Proteomes" id="UP000011201">
    <property type="component" value="Unassembled WGS sequence"/>
</dbReference>
<dbReference type="PANTHER" id="PTHR30372">
    <property type="entry name" value="LIPID-A-DISACCHARIDE SYNTHASE"/>
    <property type="match status" value="1"/>
</dbReference>
<dbReference type="PATRIC" id="fig|927668.3.peg.1934"/>
<sequence precursor="true">MGLLTMINAPHARDISTDILILSNGPGELTTWVYPFLRALDLSLKSNAKSNDKFTEGLAKLKPRISIVLSPDQNASGQEPQLAQSFPNVDRVLPPEQFFDFLLWGKTPQWEWARQGIVIFLGGDQFFTVVIAKRLGYKTLIYAEWEARWYRWVDGFAVRNQAIASKIPAPLRAKASVIGDLMVDRGGEQPPSNGSKSLRVCFMPGSKEQKLKIGVPLFVAIADILKQKRPDLELVVPLAPTVTPEALAQYAQFSFPTPDSDGATAVLVEGNLVTAKGAVIKIHGGFPAHALISSSQLCVTTVGANTAELASLNQPMLVLLPTNVSDIKVAWDGLLGIFASTPFWGKLIRTTINSILIDQIKKKGQLLAWPNIWAGKAIVPEIFGVITPTQIADEILFYLDHPEELAQMRDRLKEVCGESGAATKLVAMLLKML</sequence>
<accession>L8N250</accession>
<evidence type="ECO:0000313" key="1">
    <source>
        <dbReference type="EMBL" id="ELS33169.1"/>
    </source>
</evidence>